<keyword evidence="1" id="KW-0472">Membrane</keyword>
<organism evidence="2 3">
    <name type="scientific">Yeosuana aromativorans</name>
    <dbReference type="NCBI Taxonomy" id="288019"/>
    <lineage>
        <taxon>Bacteria</taxon>
        <taxon>Pseudomonadati</taxon>
        <taxon>Bacteroidota</taxon>
        <taxon>Flavobacteriia</taxon>
        <taxon>Flavobacteriales</taxon>
        <taxon>Flavobacteriaceae</taxon>
        <taxon>Yeosuana</taxon>
    </lineage>
</organism>
<protein>
    <submittedName>
        <fullName evidence="2">Permease</fullName>
    </submittedName>
</protein>
<evidence type="ECO:0000313" key="2">
    <source>
        <dbReference type="EMBL" id="GGK15920.1"/>
    </source>
</evidence>
<dbReference type="RefSeq" id="WP_188650256.1">
    <property type="nucleotide sequence ID" value="NZ_BMNR01000002.1"/>
</dbReference>
<gene>
    <name evidence="2" type="ORF">GCM10007962_07780</name>
</gene>
<evidence type="ECO:0000256" key="1">
    <source>
        <dbReference type="SAM" id="Phobius"/>
    </source>
</evidence>
<feature type="transmembrane region" description="Helical" evidence="1">
    <location>
        <begin position="161"/>
        <end position="180"/>
    </location>
</feature>
<evidence type="ECO:0000313" key="3">
    <source>
        <dbReference type="Proteomes" id="UP000612329"/>
    </source>
</evidence>
<feature type="transmembrane region" description="Helical" evidence="1">
    <location>
        <begin position="130"/>
        <end position="152"/>
    </location>
</feature>
<feature type="transmembrane region" description="Helical" evidence="1">
    <location>
        <begin position="93"/>
        <end position="110"/>
    </location>
</feature>
<sequence length="209" mass="23751">MFIGHYGLAFGAKKIDKLPSLAIMFVAAQFLDLLWPIFVLTGLETFKIDVGNTVLTPLNFTDYPYSHSLMMAIVWGILFALVYFGFTKNKKGSILLGMLVLSHWVLDFIVHRADLPLSPFSDLKVGLGLWNIPIIEIVLETGLFLLGIYLYIKTVGTKRKIAFWSLVMVFLIVHFLNVFGPPPPSINAVAWSANLMWLFVLWAWWIEKK</sequence>
<dbReference type="Pfam" id="PF04307">
    <property type="entry name" value="YdjM"/>
    <property type="match status" value="1"/>
</dbReference>
<name>A0A8J3BEI8_9FLAO</name>
<dbReference type="InterPro" id="IPR007404">
    <property type="entry name" value="YdjM-like"/>
</dbReference>
<dbReference type="AlphaFoldDB" id="A0A8J3BEI8"/>
<dbReference type="EMBL" id="BMNR01000002">
    <property type="protein sequence ID" value="GGK15920.1"/>
    <property type="molecule type" value="Genomic_DNA"/>
</dbReference>
<reference evidence="2" key="2">
    <citation type="submission" date="2020-09" db="EMBL/GenBank/DDBJ databases">
        <authorList>
            <person name="Sun Q."/>
            <person name="Ohkuma M."/>
        </authorList>
    </citation>
    <scope>NUCLEOTIDE SEQUENCE</scope>
    <source>
        <strain evidence="2">JCM 12862</strain>
    </source>
</reference>
<feature type="transmembrane region" description="Helical" evidence="1">
    <location>
        <begin position="186"/>
        <end position="206"/>
    </location>
</feature>
<keyword evidence="1" id="KW-1133">Transmembrane helix</keyword>
<reference evidence="2" key="1">
    <citation type="journal article" date="2014" name="Int. J. Syst. Evol. Microbiol.">
        <title>Complete genome sequence of Corynebacterium casei LMG S-19264T (=DSM 44701T), isolated from a smear-ripened cheese.</title>
        <authorList>
            <consortium name="US DOE Joint Genome Institute (JGI-PGF)"/>
            <person name="Walter F."/>
            <person name="Albersmeier A."/>
            <person name="Kalinowski J."/>
            <person name="Ruckert C."/>
        </authorList>
    </citation>
    <scope>NUCLEOTIDE SEQUENCE</scope>
    <source>
        <strain evidence="2">JCM 12862</strain>
    </source>
</reference>
<keyword evidence="1" id="KW-0812">Transmembrane</keyword>
<feature type="transmembrane region" description="Helical" evidence="1">
    <location>
        <begin position="63"/>
        <end position="86"/>
    </location>
</feature>
<dbReference type="Proteomes" id="UP000612329">
    <property type="component" value="Unassembled WGS sequence"/>
</dbReference>
<proteinExistence type="predicted"/>
<feature type="transmembrane region" description="Helical" evidence="1">
    <location>
        <begin position="21"/>
        <end position="43"/>
    </location>
</feature>
<keyword evidence="3" id="KW-1185">Reference proteome</keyword>
<accession>A0A8J3BEI8</accession>
<comment type="caution">
    <text evidence="2">The sequence shown here is derived from an EMBL/GenBank/DDBJ whole genome shotgun (WGS) entry which is preliminary data.</text>
</comment>